<gene>
    <name evidence="2" type="ORF">BJZ21_003529</name>
</gene>
<protein>
    <submittedName>
        <fullName evidence="2">Uncharacterized protein</fullName>
    </submittedName>
</protein>
<organism evidence="2 3">
    <name type="scientific">Nocardioides panaciterrulae</name>
    <dbReference type="NCBI Taxonomy" id="661492"/>
    <lineage>
        <taxon>Bacteria</taxon>
        <taxon>Bacillati</taxon>
        <taxon>Actinomycetota</taxon>
        <taxon>Actinomycetes</taxon>
        <taxon>Propionibacteriales</taxon>
        <taxon>Nocardioidaceae</taxon>
        <taxon>Nocardioides</taxon>
    </lineage>
</organism>
<comment type="caution">
    <text evidence="2">The sequence shown here is derived from an EMBL/GenBank/DDBJ whole genome shotgun (WGS) entry which is preliminary data.</text>
</comment>
<dbReference type="AlphaFoldDB" id="A0A7Y9JCM7"/>
<evidence type="ECO:0000313" key="3">
    <source>
        <dbReference type="Proteomes" id="UP000535511"/>
    </source>
</evidence>
<evidence type="ECO:0000256" key="1">
    <source>
        <dbReference type="SAM" id="SignalP"/>
    </source>
</evidence>
<proteinExistence type="predicted"/>
<dbReference type="RefSeq" id="WP_179664982.1">
    <property type="nucleotide sequence ID" value="NZ_JACCBG010000001.1"/>
</dbReference>
<keyword evidence="3" id="KW-1185">Reference proteome</keyword>
<evidence type="ECO:0000313" key="2">
    <source>
        <dbReference type="EMBL" id="NYD43446.1"/>
    </source>
</evidence>
<accession>A0A7Y9JCM7</accession>
<sequence>MAVRRRLAALLAPAVAAGLMATPLAGTAPAAGAAAAEHPSRAVFHDGRGDVWREDPKTETSVRLHHYPRADETRVVLRHGASAITVRARFVDLQPVGTHNFWVHLRTRAYQWDAVVMSTPGHRASQRYFQGDDGAKRCVGFTRTISYSDNLVTMRIPNSCIHDARWVKLGLFNQLSYGKKGPTYYDNALTHQQWGGRPPKLYAPSA</sequence>
<keyword evidence="1" id="KW-0732">Signal</keyword>
<dbReference type="Proteomes" id="UP000535511">
    <property type="component" value="Unassembled WGS sequence"/>
</dbReference>
<feature type="signal peptide" evidence="1">
    <location>
        <begin position="1"/>
        <end position="30"/>
    </location>
</feature>
<reference evidence="2 3" key="1">
    <citation type="submission" date="2020-07" db="EMBL/GenBank/DDBJ databases">
        <title>Sequencing the genomes of 1000 actinobacteria strains.</title>
        <authorList>
            <person name="Klenk H.-P."/>
        </authorList>
    </citation>
    <scope>NUCLEOTIDE SEQUENCE [LARGE SCALE GENOMIC DNA]</scope>
    <source>
        <strain evidence="2 3">DSM 21350</strain>
    </source>
</reference>
<name>A0A7Y9JCM7_9ACTN</name>
<dbReference type="EMBL" id="JACCBG010000001">
    <property type="protein sequence ID" value="NYD43446.1"/>
    <property type="molecule type" value="Genomic_DNA"/>
</dbReference>
<feature type="chain" id="PRO_5031270535" evidence="1">
    <location>
        <begin position="31"/>
        <end position="206"/>
    </location>
</feature>